<feature type="compositionally biased region" description="Polar residues" evidence="1">
    <location>
        <begin position="64"/>
        <end position="78"/>
    </location>
</feature>
<evidence type="ECO:0000313" key="2">
    <source>
        <dbReference type="EMBL" id="ORY65566.1"/>
    </source>
</evidence>
<reference evidence="2 3" key="1">
    <citation type="submission" date="2016-07" db="EMBL/GenBank/DDBJ databases">
        <title>Pervasive Adenine N6-methylation of Active Genes in Fungi.</title>
        <authorList>
            <consortium name="DOE Joint Genome Institute"/>
            <person name="Mondo S.J."/>
            <person name="Dannebaum R.O."/>
            <person name="Kuo R.C."/>
            <person name="Labutti K."/>
            <person name="Haridas S."/>
            <person name="Kuo A."/>
            <person name="Salamov A."/>
            <person name="Ahrendt S.R."/>
            <person name="Lipzen A."/>
            <person name="Sullivan W."/>
            <person name="Andreopoulos W.B."/>
            <person name="Clum A."/>
            <person name="Lindquist E."/>
            <person name="Daum C."/>
            <person name="Ramamoorthy G.K."/>
            <person name="Gryganskyi A."/>
            <person name="Culley D."/>
            <person name="Magnuson J.K."/>
            <person name="James T.Y."/>
            <person name="O'Malley M.A."/>
            <person name="Stajich J.E."/>
            <person name="Spatafora J.W."/>
            <person name="Visel A."/>
            <person name="Grigoriev I.V."/>
        </authorList>
    </citation>
    <scope>NUCLEOTIDE SEQUENCE [LARGE SCALE GENOMIC DNA]</scope>
    <source>
        <strain evidence="2 3">CBS 129021</strain>
    </source>
</reference>
<proteinExistence type="predicted"/>
<dbReference type="Proteomes" id="UP000193689">
    <property type="component" value="Unassembled WGS sequence"/>
</dbReference>
<name>A0A1Y2E2L9_9PEZI</name>
<feature type="region of interest" description="Disordered" evidence="1">
    <location>
        <begin position="1"/>
        <end position="96"/>
    </location>
</feature>
<sequence length="157" mass="17401">MTHHADGAPHKVKHECHDTDGANDEPSDYPSKPPSTLRSATYGQSQQESTEVHQIDAQPKQRDPQQFSRAYESQNPQHPTAVAEQQGKKQDSDYSPLKFIPDAQHIHVKNGPGQLKRAHCLSISGRPDHKPLDIAGHASPTEALDSKEFFMDLHSGQ</sequence>
<evidence type="ECO:0000313" key="3">
    <source>
        <dbReference type="Proteomes" id="UP000193689"/>
    </source>
</evidence>
<dbReference type="InParanoid" id="A0A1Y2E2L9"/>
<dbReference type="AlphaFoldDB" id="A0A1Y2E2L9"/>
<dbReference type="EMBL" id="MCFJ01000006">
    <property type="protein sequence ID" value="ORY65566.1"/>
    <property type="molecule type" value="Genomic_DNA"/>
</dbReference>
<feature type="compositionally biased region" description="Basic and acidic residues" evidence="1">
    <location>
        <begin position="50"/>
        <end position="63"/>
    </location>
</feature>
<keyword evidence="3" id="KW-1185">Reference proteome</keyword>
<protein>
    <submittedName>
        <fullName evidence="2">Uncharacterized protein</fullName>
    </submittedName>
</protein>
<organism evidence="2 3">
    <name type="scientific">Pseudomassariella vexata</name>
    <dbReference type="NCBI Taxonomy" id="1141098"/>
    <lineage>
        <taxon>Eukaryota</taxon>
        <taxon>Fungi</taxon>
        <taxon>Dikarya</taxon>
        <taxon>Ascomycota</taxon>
        <taxon>Pezizomycotina</taxon>
        <taxon>Sordariomycetes</taxon>
        <taxon>Xylariomycetidae</taxon>
        <taxon>Amphisphaeriales</taxon>
        <taxon>Pseudomassariaceae</taxon>
        <taxon>Pseudomassariella</taxon>
    </lineage>
</organism>
<dbReference type="GeneID" id="63776445"/>
<accession>A0A1Y2E2L9</accession>
<gene>
    <name evidence="2" type="ORF">BCR38DRAFT_433148</name>
</gene>
<dbReference type="RefSeq" id="XP_040716718.1">
    <property type="nucleotide sequence ID" value="XM_040860233.1"/>
</dbReference>
<evidence type="ECO:0000256" key="1">
    <source>
        <dbReference type="SAM" id="MobiDB-lite"/>
    </source>
</evidence>
<feature type="compositionally biased region" description="Basic and acidic residues" evidence="1">
    <location>
        <begin position="1"/>
        <end position="20"/>
    </location>
</feature>
<feature type="compositionally biased region" description="Polar residues" evidence="1">
    <location>
        <begin position="34"/>
        <end position="49"/>
    </location>
</feature>
<comment type="caution">
    <text evidence="2">The sequence shown here is derived from an EMBL/GenBank/DDBJ whole genome shotgun (WGS) entry which is preliminary data.</text>
</comment>